<protein>
    <submittedName>
        <fullName evidence="3">(apollo) hypothetical protein</fullName>
    </submittedName>
</protein>
<evidence type="ECO:0000313" key="3">
    <source>
        <dbReference type="EMBL" id="CAG5029951.1"/>
    </source>
</evidence>
<keyword evidence="2" id="KW-0472">Membrane</keyword>
<dbReference type="OrthoDB" id="118105at2759"/>
<organism evidence="3 4">
    <name type="scientific">Parnassius apollo</name>
    <name type="common">Apollo butterfly</name>
    <name type="synonym">Papilio apollo</name>
    <dbReference type="NCBI Taxonomy" id="110799"/>
    <lineage>
        <taxon>Eukaryota</taxon>
        <taxon>Metazoa</taxon>
        <taxon>Ecdysozoa</taxon>
        <taxon>Arthropoda</taxon>
        <taxon>Hexapoda</taxon>
        <taxon>Insecta</taxon>
        <taxon>Pterygota</taxon>
        <taxon>Neoptera</taxon>
        <taxon>Endopterygota</taxon>
        <taxon>Lepidoptera</taxon>
        <taxon>Glossata</taxon>
        <taxon>Ditrysia</taxon>
        <taxon>Papilionoidea</taxon>
        <taxon>Papilionidae</taxon>
        <taxon>Parnassiinae</taxon>
        <taxon>Parnassini</taxon>
        <taxon>Parnassius</taxon>
        <taxon>Parnassius</taxon>
    </lineage>
</organism>
<comment type="caution">
    <text evidence="3">The sequence shown here is derived from an EMBL/GenBank/DDBJ whole genome shotgun (WGS) entry which is preliminary data.</text>
</comment>
<evidence type="ECO:0000313" key="4">
    <source>
        <dbReference type="Proteomes" id="UP000691718"/>
    </source>
</evidence>
<evidence type="ECO:0000256" key="1">
    <source>
        <dbReference type="SAM" id="MobiDB-lite"/>
    </source>
</evidence>
<name>A0A8S3XLW4_PARAO</name>
<keyword evidence="2" id="KW-1133">Transmembrane helix</keyword>
<sequence length="188" mass="21365">MLKDLKIEEALGEIFGLPDNLKLSDNNVESEEEEQFNIARLESILAGLDDNDDTNNPEAQAERHNINSSQSPSSSRVNCVTGPLPIPPVLPTNSDTKTLSPERPLSPDRFLSPERPLMPGIYDESSDSDQFDADEGEWKKVNWTFQFDKTPVLPKRRFNNRTKPVPFIFLKASLLYIFTTSYIKFVLY</sequence>
<keyword evidence="2" id="KW-0812">Transmembrane</keyword>
<reference evidence="3" key="1">
    <citation type="submission" date="2021-04" db="EMBL/GenBank/DDBJ databases">
        <authorList>
            <person name="Tunstrom K."/>
        </authorList>
    </citation>
    <scope>NUCLEOTIDE SEQUENCE</scope>
</reference>
<gene>
    <name evidence="3" type="ORF">PAPOLLO_LOCUS19367</name>
</gene>
<accession>A0A8S3XLW4</accession>
<feature type="transmembrane region" description="Helical" evidence="2">
    <location>
        <begin position="165"/>
        <end position="187"/>
    </location>
</feature>
<evidence type="ECO:0000256" key="2">
    <source>
        <dbReference type="SAM" id="Phobius"/>
    </source>
</evidence>
<dbReference type="AlphaFoldDB" id="A0A8S3XLW4"/>
<dbReference type="EMBL" id="CAJQZP010001207">
    <property type="protein sequence ID" value="CAG5029951.1"/>
    <property type="molecule type" value="Genomic_DNA"/>
</dbReference>
<keyword evidence="4" id="KW-1185">Reference proteome</keyword>
<dbReference type="Proteomes" id="UP000691718">
    <property type="component" value="Unassembled WGS sequence"/>
</dbReference>
<feature type="region of interest" description="Disordered" evidence="1">
    <location>
        <begin position="48"/>
        <end position="114"/>
    </location>
</feature>
<proteinExistence type="predicted"/>